<organism evidence="5 6">
    <name type="scientific">Kumtagia ephedrae</name>
    <dbReference type="NCBI Taxonomy" id="2116701"/>
    <lineage>
        <taxon>Bacteria</taxon>
        <taxon>Pseudomonadati</taxon>
        <taxon>Pseudomonadota</taxon>
        <taxon>Alphaproteobacteria</taxon>
        <taxon>Hyphomicrobiales</taxon>
        <taxon>Phyllobacteriaceae</taxon>
        <taxon>Kumtagia</taxon>
    </lineage>
</organism>
<name>A0A2P7S0J5_9HYPH</name>
<proteinExistence type="inferred from homology"/>
<dbReference type="SFLD" id="SFLDS00028">
    <property type="entry name" value="Proline_Racemase"/>
    <property type="match status" value="1"/>
</dbReference>
<comment type="similarity">
    <text evidence="1">Belongs to the proline racemase family.</text>
</comment>
<dbReference type="OrthoDB" id="181267at2"/>
<dbReference type="InterPro" id="IPR008794">
    <property type="entry name" value="Pro_racemase_fam"/>
</dbReference>
<sequence length="330" mass="34792">MVSLSASFSVVDSHTAGHPTRVVFSGIPRLNGRTVRERRDDFRTRFDHLRPALLHEPRGHAAMVGLVPVPSELADYGAFFISSYVYLDMCGHGTIGLAKTLAFTGEISPSTGDSFTLETPAGIVTVGLVWGEDGTLDAVTIRNVPGYVGLEGLALDIPGVGRVTTDIVYGGMWYAMVDGAGLGLELVPDQASKLMLAGAAIKSAIKEAIAGNPLFAGAAAPSVLFHAADAPDSATHFLVLESNKFDRSPCGTGTAARMTHLLHTGVLKPGDVYRARNIFGIPFEARLSEMVKVGEQDAAIVEIKGSAFITSAQTIFFESGDPLSGGFLSR</sequence>
<dbReference type="Gene3D" id="3.10.310.10">
    <property type="entry name" value="Diaminopimelate Epimerase, Chain A, domain 1"/>
    <property type="match status" value="2"/>
</dbReference>
<dbReference type="RefSeq" id="WP_106774346.1">
    <property type="nucleotide sequence ID" value="NZ_PXYK01000024.1"/>
</dbReference>
<dbReference type="PIRSF" id="PIRSF029792">
    <property type="entry name" value="Pro_racemase"/>
    <property type="match status" value="1"/>
</dbReference>
<gene>
    <name evidence="5" type="ORF">C7I84_21900</name>
</gene>
<evidence type="ECO:0000256" key="4">
    <source>
        <dbReference type="ARBA" id="ARBA00039135"/>
    </source>
</evidence>
<evidence type="ECO:0000313" key="6">
    <source>
        <dbReference type="Proteomes" id="UP000241229"/>
    </source>
</evidence>
<dbReference type="AlphaFoldDB" id="A0A2P7S0J5"/>
<dbReference type="SUPFAM" id="SSF54506">
    <property type="entry name" value="Diaminopimelate epimerase-like"/>
    <property type="match status" value="1"/>
</dbReference>
<comment type="catalytic activity">
    <reaction evidence="3">
        <text>trans-4-hydroxy-L-proline = cis-4-hydroxy-D-proline</text>
        <dbReference type="Rhea" id="RHEA:21152"/>
        <dbReference type="ChEBI" id="CHEBI:57690"/>
        <dbReference type="ChEBI" id="CHEBI:58375"/>
        <dbReference type="EC" id="5.1.1.8"/>
    </reaction>
</comment>
<evidence type="ECO:0000313" key="5">
    <source>
        <dbReference type="EMBL" id="PSJ55990.1"/>
    </source>
</evidence>
<dbReference type="GO" id="GO:0047580">
    <property type="term" value="F:4-hydroxyproline epimerase activity"/>
    <property type="evidence" value="ECO:0007669"/>
    <property type="project" value="UniProtKB-EC"/>
</dbReference>
<evidence type="ECO:0000256" key="3">
    <source>
        <dbReference type="ARBA" id="ARBA00035826"/>
    </source>
</evidence>
<keyword evidence="6" id="KW-1185">Reference proteome</keyword>
<protein>
    <recommendedName>
        <fullName evidence="4">4-hydroxyproline epimerase</fullName>
        <ecNumber evidence="4">5.1.1.8</ecNumber>
    </recommendedName>
</protein>
<dbReference type="EMBL" id="PXYK01000024">
    <property type="protein sequence ID" value="PSJ55990.1"/>
    <property type="molecule type" value="Genomic_DNA"/>
</dbReference>
<comment type="caution">
    <text evidence="5">The sequence shown here is derived from an EMBL/GenBank/DDBJ whole genome shotgun (WGS) entry which is preliminary data.</text>
</comment>
<dbReference type="PANTHER" id="PTHR33442">
    <property type="entry name" value="TRANS-3-HYDROXY-L-PROLINE DEHYDRATASE"/>
    <property type="match status" value="1"/>
</dbReference>
<evidence type="ECO:0000256" key="2">
    <source>
        <dbReference type="ARBA" id="ARBA00023235"/>
    </source>
</evidence>
<evidence type="ECO:0000256" key="1">
    <source>
        <dbReference type="ARBA" id="ARBA00007529"/>
    </source>
</evidence>
<reference evidence="5 6" key="1">
    <citation type="submission" date="2018-03" db="EMBL/GenBank/DDBJ databases">
        <title>The draft genome of Mesorhizobium sp. 6GN-30.</title>
        <authorList>
            <person name="Liu L."/>
            <person name="Li L."/>
            <person name="Wang T."/>
            <person name="Zhang X."/>
            <person name="Liang L."/>
        </authorList>
    </citation>
    <scope>NUCLEOTIDE SEQUENCE [LARGE SCALE GENOMIC DNA]</scope>
    <source>
        <strain evidence="5 6">6GN30</strain>
    </source>
</reference>
<accession>A0A2P7S0J5</accession>
<dbReference type="EC" id="5.1.1.8" evidence="4"/>
<dbReference type="Proteomes" id="UP000241229">
    <property type="component" value="Unassembled WGS sequence"/>
</dbReference>
<dbReference type="PANTHER" id="PTHR33442:SF1">
    <property type="entry name" value="TRANS-3-HYDROXY-L-PROLINE DEHYDRATASE"/>
    <property type="match status" value="1"/>
</dbReference>
<keyword evidence="2" id="KW-0413">Isomerase</keyword>
<dbReference type="Pfam" id="PF05544">
    <property type="entry name" value="Pro_racemase"/>
    <property type="match status" value="1"/>
</dbReference>